<dbReference type="RefSeq" id="WP_341374232.1">
    <property type="nucleotide sequence ID" value="NZ_JBBUTF010000008.1"/>
</dbReference>
<evidence type="ECO:0000259" key="3">
    <source>
        <dbReference type="Pfam" id="PF04536"/>
    </source>
</evidence>
<feature type="transmembrane region" description="Helical" evidence="1">
    <location>
        <begin position="181"/>
        <end position="199"/>
    </location>
</feature>
<keyword evidence="1" id="KW-0812">Transmembrane</keyword>
<protein>
    <submittedName>
        <fullName evidence="4">TPM domain-containing protein</fullName>
    </submittedName>
</protein>
<proteinExistence type="predicted"/>
<feature type="signal peptide" evidence="2">
    <location>
        <begin position="1"/>
        <end position="18"/>
    </location>
</feature>
<feature type="domain" description="TPM" evidence="3">
    <location>
        <begin position="32"/>
        <end position="155"/>
    </location>
</feature>
<evidence type="ECO:0000313" key="4">
    <source>
        <dbReference type="EMBL" id="MEK8026448.1"/>
    </source>
</evidence>
<dbReference type="PANTHER" id="PTHR30373">
    <property type="entry name" value="UPF0603 PROTEIN YGCG"/>
    <property type="match status" value="1"/>
</dbReference>
<feature type="transmembrane region" description="Helical" evidence="1">
    <location>
        <begin position="229"/>
        <end position="250"/>
    </location>
</feature>
<keyword evidence="2" id="KW-0732">Signal</keyword>
<dbReference type="PANTHER" id="PTHR30373:SF2">
    <property type="entry name" value="UPF0603 PROTEIN YGCG"/>
    <property type="match status" value="1"/>
</dbReference>
<keyword evidence="5" id="KW-1185">Reference proteome</keyword>
<evidence type="ECO:0000313" key="5">
    <source>
        <dbReference type="Proteomes" id="UP001368500"/>
    </source>
</evidence>
<dbReference type="Proteomes" id="UP001368500">
    <property type="component" value="Unassembled WGS sequence"/>
</dbReference>
<dbReference type="Gene3D" id="3.10.310.50">
    <property type="match status" value="1"/>
</dbReference>
<keyword evidence="1" id="KW-0472">Membrane</keyword>
<keyword evidence="1" id="KW-1133">Transmembrane helix</keyword>
<dbReference type="InterPro" id="IPR007621">
    <property type="entry name" value="TPM_dom"/>
</dbReference>
<reference evidence="4 5" key="1">
    <citation type="submission" date="2024-04" db="EMBL/GenBank/DDBJ databases">
        <title>Novel species of the genus Ideonella isolated from streams.</title>
        <authorList>
            <person name="Lu H."/>
        </authorList>
    </citation>
    <scope>NUCLEOTIDE SEQUENCE [LARGE SCALE GENOMIC DNA]</scope>
    <source>
        <strain evidence="4 5">BYS139W</strain>
    </source>
</reference>
<name>A0ABU9BA47_9BURK</name>
<comment type="caution">
    <text evidence="4">The sequence shown here is derived from an EMBL/GenBank/DDBJ whole genome shotgun (WGS) entry which is preliminary data.</text>
</comment>
<evidence type="ECO:0000256" key="2">
    <source>
        <dbReference type="SAM" id="SignalP"/>
    </source>
</evidence>
<feature type="chain" id="PRO_5046317023" evidence="2">
    <location>
        <begin position="19"/>
        <end position="310"/>
    </location>
</feature>
<dbReference type="Pfam" id="PF04536">
    <property type="entry name" value="TPM_phosphatase"/>
    <property type="match status" value="1"/>
</dbReference>
<sequence>MLVGLLGLLLLLTGAARAADAVQPVPALTQRVVDTVSLLSPADRARLEQTLAGFEQETGAQIAVLLVATTAPEDIAAYAFRVADSWKIGRRGVGDGVLLVVARDDRTLRIEVAKRLEGAIPDLAAKRIIDERIRPAFRQGDHAGGLQAGVQSLMAAIRGEALPAPSVGGGAGAPLDTDGPGFDLLVMYLIATPIVGLTLSSVFGRALGTLASGGLITLVGLTAGAPLAVVLLAAAVGMVVIALGLAAGWLGRLQTGHAGRGPGGVMLPGGGWSGGDGWRGGAGHGGGGGGGGFSSGGGGDFGGGGASGSW</sequence>
<gene>
    <name evidence="4" type="ORF">AACH11_10810</name>
</gene>
<feature type="transmembrane region" description="Helical" evidence="1">
    <location>
        <begin position="206"/>
        <end position="223"/>
    </location>
</feature>
<accession>A0ABU9BA47</accession>
<dbReference type="EMBL" id="JBBUTF010000008">
    <property type="protein sequence ID" value="MEK8026448.1"/>
    <property type="molecule type" value="Genomic_DNA"/>
</dbReference>
<organism evidence="4 5">
    <name type="scientific">Pseudaquabacterium rugosum</name>
    <dbReference type="NCBI Taxonomy" id="2984194"/>
    <lineage>
        <taxon>Bacteria</taxon>
        <taxon>Pseudomonadati</taxon>
        <taxon>Pseudomonadota</taxon>
        <taxon>Betaproteobacteria</taxon>
        <taxon>Burkholderiales</taxon>
        <taxon>Sphaerotilaceae</taxon>
        <taxon>Pseudaquabacterium</taxon>
    </lineage>
</organism>
<evidence type="ECO:0000256" key="1">
    <source>
        <dbReference type="SAM" id="Phobius"/>
    </source>
</evidence>